<protein>
    <submittedName>
        <fullName evidence="1">Uncharacterized protein</fullName>
    </submittedName>
</protein>
<accession>A0A098LIT3</accession>
<organism evidence="1 2">
    <name type="scientific">Sporocytophaga myxococcoides</name>
    <dbReference type="NCBI Taxonomy" id="153721"/>
    <lineage>
        <taxon>Bacteria</taxon>
        <taxon>Pseudomonadati</taxon>
        <taxon>Bacteroidota</taxon>
        <taxon>Cytophagia</taxon>
        <taxon>Cytophagales</taxon>
        <taxon>Cytophagaceae</taxon>
        <taxon>Sporocytophaga</taxon>
    </lineage>
</organism>
<gene>
    <name evidence="1" type="ORF">MYP_3516</name>
</gene>
<reference evidence="1 2" key="1">
    <citation type="submission" date="2014-09" db="EMBL/GenBank/DDBJ databases">
        <title>Sporocytophaga myxococcoides PG-01 genome sequencing.</title>
        <authorList>
            <person name="Liu L."/>
            <person name="Gao P.J."/>
            <person name="Chen G.J."/>
            <person name="Wang L.S."/>
        </authorList>
    </citation>
    <scope>NUCLEOTIDE SEQUENCE [LARGE SCALE GENOMIC DNA]</scope>
    <source>
        <strain evidence="1 2">PG-01</strain>
    </source>
</reference>
<dbReference type="AlphaFoldDB" id="A0A098LIT3"/>
<comment type="caution">
    <text evidence="1">The sequence shown here is derived from an EMBL/GenBank/DDBJ whole genome shotgun (WGS) entry which is preliminary data.</text>
</comment>
<evidence type="ECO:0000313" key="2">
    <source>
        <dbReference type="Proteomes" id="UP000030185"/>
    </source>
</evidence>
<keyword evidence="2" id="KW-1185">Reference proteome</keyword>
<name>A0A098LIT3_9BACT</name>
<dbReference type="Proteomes" id="UP000030185">
    <property type="component" value="Unassembled WGS sequence"/>
</dbReference>
<dbReference type="EMBL" id="BBLT01000007">
    <property type="protein sequence ID" value="GAL86287.1"/>
    <property type="molecule type" value="Genomic_DNA"/>
</dbReference>
<sequence>MYILQEEIIPKYNFLLGINFPNEQELKEKKGLKDLLELTKTIIDSYSDILQSSMLQKSGVFVNEKIKAEEGNDYKVLLYEKLKGLNNSMMEEAELNEQRK</sequence>
<proteinExistence type="predicted"/>
<evidence type="ECO:0000313" key="1">
    <source>
        <dbReference type="EMBL" id="GAL86287.1"/>
    </source>
</evidence>